<dbReference type="OrthoDB" id="686736at2759"/>
<evidence type="ECO:0000259" key="7">
    <source>
        <dbReference type="Pfam" id="PF00931"/>
    </source>
</evidence>
<dbReference type="Proteomes" id="UP000019116">
    <property type="component" value="Chromosome 2A"/>
</dbReference>
<gene>
    <name evidence="11" type="primary">LOC123186791</name>
</gene>
<proteinExistence type="inferred from homology"/>
<dbReference type="Pfam" id="PF18052">
    <property type="entry name" value="Rx_N"/>
    <property type="match status" value="1"/>
</dbReference>
<feature type="domain" description="Disease resistance N-terminal" evidence="8">
    <location>
        <begin position="44"/>
        <end position="107"/>
    </location>
</feature>
<dbReference type="PANTHER" id="PTHR36766">
    <property type="entry name" value="PLANT BROAD-SPECTRUM MILDEW RESISTANCE PROTEIN RPW8"/>
    <property type="match status" value="1"/>
</dbReference>
<organism evidence="11">
    <name type="scientific">Triticum aestivum</name>
    <name type="common">Wheat</name>
    <dbReference type="NCBI Taxonomy" id="4565"/>
    <lineage>
        <taxon>Eukaryota</taxon>
        <taxon>Viridiplantae</taxon>
        <taxon>Streptophyta</taxon>
        <taxon>Embryophyta</taxon>
        <taxon>Tracheophyta</taxon>
        <taxon>Spermatophyta</taxon>
        <taxon>Magnoliopsida</taxon>
        <taxon>Liliopsida</taxon>
        <taxon>Poales</taxon>
        <taxon>Poaceae</taxon>
        <taxon>BOP clade</taxon>
        <taxon>Pooideae</taxon>
        <taxon>Triticodae</taxon>
        <taxon>Triticeae</taxon>
        <taxon>Triticinae</taxon>
        <taxon>Triticum</taxon>
    </lineage>
</organism>
<dbReference type="InterPro" id="IPR042197">
    <property type="entry name" value="Apaf_helical"/>
</dbReference>
<dbReference type="Gramene" id="TraesCS2A02G560700.2">
    <property type="protein sequence ID" value="TraesCS2A02G560700.2"/>
    <property type="gene ID" value="TraesCS2A02G560700"/>
</dbReference>
<feature type="domain" description="R13L1/DRL21-like LRR repeat region" evidence="10">
    <location>
        <begin position="691"/>
        <end position="825"/>
    </location>
</feature>
<dbReference type="FunFam" id="1.10.10.10:FF:000322">
    <property type="entry name" value="Probable disease resistance protein At1g63360"/>
    <property type="match status" value="1"/>
</dbReference>
<dbReference type="GO" id="GO:0002758">
    <property type="term" value="P:innate immune response-activating signaling pathway"/>
    <property type="evidence" value="ECO:0007669"/>
    <property type="project" value="UniProtKB-ARBA"/>
</dbReference>
<name>A0A3B6B7U9_WHEAT</name>
<dbReference type="InterPro" id="IPR032675">
    <property type="entry name" value="LRR_dom_sf"/>
</dbReference>
<dbReference type="SUPFAM" id="SSF52540">
    <property type="entry name" value="P-loop containing nucleoside triphosphate hydrolases"/>
    <property type="match status" value="1"/>
</dbReference>
<dbReference type="Pfam" id="PF23559">
    <property type="entry name" value="WHD_DRP"/>
    <property type="match status" value="1"/>
</dbReference>
<reference evidence="11" key="1">
    <citation type="submission" date="2018-08" db="EMBL/GenBank/DDBJ databases">
        <authorList>
            <person name="Rossello M."/>
        </authorList>
    </citation>
    <scope>NUCLEOTIDE SEQUENCE [LARGE SCALE GENOMIC DNA]</scope>
    <source>
        <strain evidence="11">cv. Chinese Spring</strain>
    </source>
</reference>
<keyword evidence="5" id="KW-0611">Plant defense</keyword>
<keyword evidence="4" id="KW-0547">Nucleotide-binding</keyword>
<dbReference type="PANTHER" id="PTHR36766:SF40">
    <property type="entry name" value="DISEASE RESISTANCE PROTEIN RGA3"/>
    <property type="match status" value="1"/>
</dbReference>
<keyword evidence="6" id="KW-0067">ATP-binding</keyword>
<evidence type="ECO:0000259" key="8">
    <source>
        <dbReference type="Pfam" id="PF18052"/>
    </source>
</evidence>
<dbReference type="Gene3D" id="3.80.10.10">
    <property type="entry name" value="Ribonuclease Inhibitor"/>
    <property type="match status" value="3"/>
</dbReference>
<dbReference type="Pfam" id="PF00931">
    <property type="entry name" value="NB-ARC"/>
    <property type="match status" value="1"/>
</dbReference>
<dbReference type="GO" id="GO:0009626">
    <property type="term" value="P:plant-type hypersensitive response"/>
    <property type="evidence" value="ECO:0007669"/>
    <property type="project" value="UniProtKB-ARBA"/>
</dbReference>
<dbReference type="InterPro" id="IPR036388">
    <property type="entry name" value="WH-like_DNA-bd_sf"/>
</dbReference>
<feature type="domain" description="NB-ARC" evidence="7">
    <location>
        <begin position="216"/>
        <end position="377"/>
    </location>
</feature>
<dbReference type="InterPro" id="IPR041118">
    <property type="entry name" value="Rx_N"/>
</dbReference>
<dbReference type="Gene3D" id="1.20.5.4130">
    <property type="match status" value="1"/>
</dbReference>
<keyword evidence="2" id="KW-0433">Leucine-rich repeat</keyword>
<dbReference type="Pfam" id="PF25019">
    <property type="entry name" value="LRR_R13L1-DRL21"/>
    <property type="match status" value="1"/>
</dbReference>
<evidence type="ECO:0000256" key="3">
    <source>
        <dbReference type="ARBA" id="ARBA00022737"/>
    </source>
</evidence>
<keyword evidence="3" id="KW-0677">Repeat</keyword>
<dbReference type="SUPFAM" id="SSF52058">
    <property type="entry name" value="L domain-like"/>
    <property type="match status" value="1"/>
</dbReference>
<evidence type="ECO:0000256" key="1">
    <source>
        <dbReference type="ARBA" id="ARBA00008894"/>
    </source>
</evidence>
<accession>A0A3B6B7U9</accession>
<dbReference type="Gene3D" id="1.10.10.10">
    <property type="entry name" value="Winged helix-like DNA-binding domain superfamily/Winged helix DNA-binding domain"/>
    <property type="match status" value="1"/>
</dbReference>
<dbReference type="PRINTS" id="PR00364">
    <property type="entry name" value="DISEASERSIST"/>
</dbReference>
<protein>
    <recommendedName>
        <fullName evidence="13">NB-ARC domain-containing protein</fullName>
    </recommendedName>
</protein>
<dbReference type="GO" id="GO:0042742">
    <property type="term" value="P:defense response to bacterium"/>
    <property type="evidence" value="ECO:0007669"/>
    <property type="project" value="UniProtKB-ARBA"/>
</dbReference>
<evidence type="ECO:0000256" key="2">
    <source>
        <dbReference type="ARBA" id="ARBA00022614"/>
    </source>
</evidence>
<dbReference type="Gene3D" id="3.40.50.300">
    <property type="entry name" value="P-loop containing nucleotide triphosphate hydrolases"/>
    <property type="match status" value="1"/>
</dbReference>
<dbReference type="InterPro" id="IPR002182">
    <property type="entry name" value="NB-ARC"/>
</dbReference>
<reference evidence="11" key="2">
    <citation type="submission" date="2018-10" db="UniProtKB">
        <authorList>
            <consortium name="EnsemblPlants"/>
        </authorList>
    </citation>
    <scope>IDENTIFICATION</scope>
</reference>
<comment type="similarity">
    <text evidence="1">Belongs to the disease resistance NB-LRR family.</text>
</comment>
<dbReference type="Gramene" id="TraesCS2A03G1368200.2">
    <property type="protein sequence ID" value="TraesCS2A03G1368200.2.CDS"/>
    <property type="gene ID" value="TraesCS2A03G1368200"/>
</dbReference>
<dbReference type="GO" id="GO:0005524">
    <property type="term" value="F:ATP binding"/>
    <property type="evidence" value="ECO:0007669"/>
    <property type="project" value="UniProtKB-KW"/>
</dbReference>
<dbReference type="InterPro" id="IPR058922">
    <property type="entry name" value="WHD_DRP"/>
</dbReference>
<evidence type="ECO:0000313" key="12">
    <source>
        <dbReference type="Proteomes" id="UP000019116"/>
    </source>
</evidence>
<evidence type="ECO:0000256" key="5">
    <source>
        <dbReference type="ARBA" id="ARBA00022821"/>
    </source>
</evidence>
<dbReference type="STRING" id="4565.A0A3B6B7U9"/>
<evidence type="ECO:0000259" key="9">
    <source>
        <dbReference type="Pfam" id="PF23559"/>
    </source>
</evidence>
<sequence>MSLSATIGAISGFNECVTFWQWARSAISSLHSQWSGSQEQDLQSRVLQLESGLQVLRDTLPAMHDLINKAEWSHDDAVAKILPNLKDAVFDAEDLIDEFRWYEKKVQAEGNASQSPSIDFFDTVIQDGFNKLDDVQLRLSSLSSQMESMGLRGVAQRFDKLVRPETTSFPSETKIFGRDKELKQVLEFLNVPINSKRKRATSSVNASTSTAASNHFNSESSLPVLVMDGFGGVGKTTLAQHICSHKGVRSHFKKIIWICVSDDFDVKRLTKEVIQSFTGKEATAGNLNTLQEILSNHVNNKRLLIVLDDVWDDALKENGQCWKKFCAPFRSAQEGSAMLVTTRCPNVRDGVRTMEPVRLDGLDEDIFWNFFKLCAFGSEESNNDPDLEGLGRSIVPKLKGSPLAAKTLGRMLKANPEVSHWKSILESELWRLHQEKTEILPALRLSYMYLPFKLKRCFAFCAIYPKDYKFDKEHLAEIWAAEGFVEPQGGVPIHDVGCQYFEDLVARSFFQKVGGQYVIHDLLHDMAQKVSEDDCFILRNTSDFAIVPQNVRHLYVLPSSEFDHSNLPSLCNYTKLRTLICKKSLGRKADIVMESWCDKLLRMRVMSCASADKLPDNIGNWKHLRYLEISRACSLKKIPSTFCWLYHMQILYAKKCKLEIPGDFVKLTSLQKFEAIGLTLDSANKEGQGIRLIKNLNQIRGYLVINNLAALSKDQAAEAELKNKKYLDRLTLNMHSPWGFGMLPTILSASCQAKNKEVLEVLQPPISLKSLLLQNYGDSSLPSWFQPPNLPSLESLTFQGCDGLNSINLKEIPAFLSLADVKIEGCKNISSLEDFPPGIKKIVIKNCEMLESVPTEKCGDFDFLEEMSLFRCPNIRLQGLVSQSLKELVVWDSGLFCNINCCSLTEFSVSSKSITSIQLQTWSLPALRELRIQSESLASIGGIGAFSSLKVIKFSECRKLPTLDGLLTQEHLPAIERIEIRCCSELKSLPAEWFPYLKHLVVDECTSLKWQTGFVLPSCLQSLRLKECGDISPCIPSCLENLTSLVSLEIEGFNGIKSIPGNVWHNYLVSLEKLVIKKCQHLVSIGGAEVVANIKEVEVRGCPKLEEADQINRCTSGAVLYLGSQNCFSDHVFFFKYKEDKKD</sequence>
<evidence type="ECO:0000259" key="10">
    <source>
        <dbReference type="Pfam" id="PF25019"/>
    </source>
</evidence>
<evidence type="ECO:0000256" key="4">
    <source>
        <dbReference type="ARBA" id="ARBA00022741"/>
    </source>
</evidence>
<dbReference type="AlphaFoldDB" id="A0A3B6B7U9"/>
<evidence type="ECO:0008006" key="13">
    <source>
        <dbReference type="Google" id="ProtNLM"/>
    </source>
</evidence>
<dbReference type="InterPro" id="IPR027417">
    <property type="entry name" value="P-loop_NTPase"/>
</dbReference>
<evidence type="ECO:0000256" key="6">
    <source>
        <dbReference type="ARBA" id="ARBA00022840"/>
    </source>
</evidence>
<dbReference type="Gene3D" id="1.10.8.430">
    <property type="entry name" value="Helical domain of apoptotic protease-activating factors"/>
    <property type="match status" value="1"/>
</dbReference>
<dbReference type="InterPro" id="IPR056789">
    <property type="entry name" value="LRR_R13L1-DRL21"/>
</dbReference>
<dbReference type="GO" id="GO:0043531">
    <property type="term" value="F:ADP binding"/>
    <property type="evidence" value="ECO:0007669"/>
    <property type="project" value="InterPro"/>
</dbReference>
<keyword evidence="12" id="KW-1185">Reference proteome</keyword>
<evidence type="ECO:0000313" key="11">
    <source>
        <dbReference type="EnsemblPlants" id="TraesCS2A02G560700.2"/>
    </source>
</evidence>
<feature type="domain" description="Disease resistance protein winged helix" evidence="9">
    <location>
        <begin position="463"/>
        <end position="527"/>
    </location>
</feature>
<dbReference type="EnsemblPlants" id="TraesCS2A02G560700.2">
    <property type="protein sequence ID" value="TraesCS2A02G560700.2"/>
    <property type="gene ID" value="TraesCS2A02G560700"/>
</dbReference>